<dbReference type="PROSITE" id="PS00622">
    <property type="entry name" value="HTH_LUXR_1"/>
    <property type="match status" value="1"/>
</dbReference>
<proteinExistence type="predicted"/>
<evidence type="ECO:0000256" key="1">
    <source>
        <dbReference type="ARBA" id="ARBA00022553"/>
    </source>
</evidence>
<dbReference type="InterPro" id="IPR011712">
    <property type="entry name" value="Sig_transdc_His_kin_sub3_dim/P"/>
</dbReference>
<dbReference type="Gene3D" id="3.40.50.2300">
    <property type="match status" value="1"/>
</dbReference>
<dbReference type="PANTHER" id="PTHR43214">
    <property type="entry name" value="TWO-COMPONENT RESPONSE REGULATOR"/>
    <property type="match status" value="1"/>
</dbReference>
<evidence type="ECO:0000256" key="4">
    <source>
        <dbReference type="ARBA" id="ARBA00023163"/>
    </source>
</evidence>
<dbReference type="GO" id="GO:0046983">
    <property type="term" value="F:protein dimerization activity"/>
    <property type="evidence" value="ECO:0007669"/>
    <property type="project" value="InterPro"/>
</dbReference>
<dbReference type="CDD" id="cd17535">
    <property type="entry name" value="REC_NarL-like"/>
    <property type="match status" value="1"/>
</dbReference>
<keyword evidence="6" id="KW-0812">Transmembrane</keyword>
<keyword evidence="2" id="KW-0805">Transcription regulation</keyword>
<dbReference type="SUPFAM" id="SSF55874">
    <property type="entry name" value="ATPase domain of HSP90 chaperone/DNA topoisomerase II/histidine kinase"/>
    <property type="match status" value="1"/>
</dbReference>
<dbReference type="GO" id="GO:0003677">
    <property type="term" value="F:DNA binding"/>
    <property type="evidence" value="ECO:0007669"/>
    <property type="project" value="UniProtKB-KW"/>
</dbReference>
<dbReference type="PROSITE" id="PS50110">
    <property type="entry name" value="RESPONSE_REGULATORY"/>
    <property type="match status" value="1"/>
</dbReference>
<dbReference type="RefSeq" id="WP_108532591.1">
    <property type="nucleotide sequence ID" value="NZ_PYHP01000047.1"/>
</dbReference>
<dbReference type="SMART" id="SM00421">
    <property type="entry name" value="HTH_LUXR"/>
    <property type="match status" value="1"/>
</dbReference>
<dbReference type="SUPFAM" id="SSF46894">
    <property type="entry name" value="C-terminal effector domain of the bipartite response regulators"/>
    <property type="match status" value="1"/>
</dbReference>
<dbReference type="PRINTS" id="PR00038">
    <property type="entry name" value="HTHLUXR"/>
</dbReference>
<dbReference type="Pfam" id="PF00072">
    <property type="entry name" value="Response_reg"/>
    <property type="match status" value="1"/>
</dbReference>
<keyword evidence="4" id="KW-0804">Transcription</keyword>
<comment type="caution">
    <text evidence="9">The sequence shown here is derived from an EMBL/GenBank/DDBJ whole genome shotgun (WGS) entry which is preliminary data.</text>
</comment>
<dbReference type="InterPro" id="IPR011006">
    <property type="entry name" value="CheY-like_superfamily"/>
</dbReference>
<dbReference type="CDD" id="cd16917">
    <property type="entry name" value="HATPase_UhpB-NarQ-NarX-like"/>
    <property type="match status" value="1"/>
</dbReference>
<dbReference type="EMBL" id="PYHP01000047">
    <property type="protein sequence ID" value="PUA37899.1"/>
    <property type="molecule type" value="Genomic_DNA"/>
</dbReference>
<feature type="transmembrane region" description="Helical" evidence="6">
    <location>
        <begin position="12"/>
        <end position="32"/>
    </location>
</feature>
<dbReference type="GO" id="GO:0016020">
    <property type="term" value="C:membrane"/>
    <property type="evidence" value="ECO:0007669"/>
    <property type="project" value="InterPro"/>
</dbReference>
<sequence>MRFLIRNRWSWQDWTMLAIRILWVVAVIILMYQDQPTFPFWMVFVPLLLCNLIPLLFVKGHYYQYLIAECLFTGGVSLFLAYDLGLIRLFPPALFTIAFYSSGRAHWCSLPIAVALFALSAGNSVSSSLSHPVIWQSLFDALIFYGVSYALQKGALAINAIKQKLVLIKEQYTILEQYSSQIERMTLLEERYRMARELHDTIGHTFTSLILGMETLKSHIHSNEGEAKLQGMLKLARTGLDDIRRQVHQMDPIEEALPLDRSLLQLMDEFKTNTGIRVVFRTMGEPYPVMKQAKLVLYRCLQEALTNASRHGQASVIQVLLQYDHAQVMLQVQDNGKGDANLQYGFGLTGMKERLAPLQGKLYIHSRADAGTVVTCTIPNPSNEGEQKIKILLADDQPLIRESLRLLLGEEKDFEVTVVGDGKQAVAQCGKDHPDVVLMDINMPEMDGIAATKSIKETWPDIRIIMITTIEDVSLASEALRIGAAGYMLKSMHPKELVAIIRLIYGGGTMISQDVAHQLFQYQTGDKVPNPYELTEREIDILQCLTEGLRNKEIAQRLHLSEGTIRNYISSIYLKLQVNGREEAAEKARVECLLLSRYP</sequence>
<dbReference type="AlphaFoldDB" id="A0A2T6G148"/>
<dbReference type="Pfam" id="PF02518">
    <property type="entry name" value="HATPase_c"/>
    <property type="match status" value="1"/>
</dbReference>
<feature type="domain" description="HTH luxR-type" evidence="7">
    <location>
        <begin position="526"/>
        <end position="592"/>
    </location>
</feature>
<keyword evidence="1 5" id="KW-0597">Phosphoprotein</keyword>
<dbReference type="Proteomes" id="UP000244184">
    <property type="component" value="Unassembled WGS sequence"/>
</dbReference>
<keyword evidence="3" id="KW-0238">DNA-binding</keyword>
<organism evidence="9 10">
    <name type="scientific">Paenibacillus elgii</name>
    <dbReference type="NCBI Taxonomy" id="189691"/>
    <lineage>
        <taxon>Bacteria</taxon>
        <taxon>Bacillati</taxon>
        <taxon>Bacillota</taxon>
        <taxon>Bacilli</taxon>
        <taxon>Bacillales</taxon>
        <taxon>Paenibacillaceae</taxon>
        <taxon>Paenibacillus</taxon>
    </lineage>
</organism>
<dbReference type="InterPro" id="IPR001789">
    <property type="entry name" value="Sig_transdc_resp-reg_receiver"/>
</dbReference>
<evidence type="ECO:0000259" key="8">
    <source>
        <dbReference type="PROSITE" id="PS50110"/>
    </source>
</evidence>
<evidence type="ECO:0000313" key="10">
    <source>
        <dbReference type="Proteomes" id="UP000244184"/>
    </source>
</evidence>
<dbReference type="Gene3D" id="3.30.565.10">
    <property type="entry name" value="Histidine kinase-like ATPase, C-terminal domain"/>
    <property type="match status" value="1"/>
</dbReference>
<dbReference type="Pfam" id="PF07730">
    <property type="entry name" value="HisKA_3"/>
    <property type="match status" value="1"/>
</dbReference>
<dbReference type="PANTHER" id="PTHR43214:SF24">
    <property type="entry name" value="TRANSCRIPTIONAL REGULATORY PROTEIN NARL-RELATED"/>
    <property type="match status" value="1"/>
</dbReference>
<dbReference type="InterPro" id="IPR039420">
    <property type="entry name" value="WalR-like"/>
</dbReference>
<gene>
    <name evidence="9" type="ORF">C8Z91_17925</name>
</gene>
<reference evidence="9 10" key="1">
    <citation type="submission" date="2018-03" db="EMBL/GenBank/DDBJ databases">
        <title>Genome sequence of Paenibacillus elgii strain AC13 an antimicrobial compound producing bacteria.</title>
        <authorList>
            <person name="Kurokawa A.S."/>
            <person name="Araujo J.F."/>
            <person name="Costa R.A."/>
            <person name="Ortega D.B."/>
            <person name="Pires A.S."/>
            <person name="Pappas G.J.Jr."/>
            <person name="Franco O.L."/>
            <person name="Barreto C."/>
            <person name="Magalhaes B.S."/>
            <person name="Kruger R.H."/>
        </authorList>
    </citation>
    <scope>NUCLEOTIDE SEQUENCE [LARGE SCALE GENOMIC DNA]</scope>
    <source>
        <strain evidence="9 10">AC13</strain>
    </source>
</reference>
<dbReference type="InterPro" id="IPR003594">
    <property type="entry name" value="HATPase_dom"/>
</dbReference>
<dbReference type="SMART" id="SM00448">
    <property type="entry name" value="REC"/>
    <property type="match status" value="1"/>
</dbReference>
<name>A0A2T6G148_9BACL</name>
<protein>
    <submittedName>
        <fullName evidence="9">Response regulator receiver protein</fullName>
    </submittedName>
</protein>
<feature type="transmembrane region" description="Helical" evidence="6">
    <location>
        <begin position="65"/>
        <end position="84"/>
    </location>
</feature>
<dbReference type="GO" id="GO:0000155">
    <property type="term" value="F:phosphorelay sensor kinase activity"/>
    <property type="evidence" value="ECO:0007669"/>
    <property type="project" value="InterPro"/>
</dbReference>
<keyword evidence="6" id="KW-1133">Transmembrane helix</keyword>
<dbReference type="InterPro" id="IPR036890">
    <property type="entry name" value="HATPase_C_sf"/>
</dbReference>
<feature type="domain" description="Response regulatory" evidence="8">
    <location>
        <begin position="390"/>
        <end position="505"/>
    </location>
</feature>
<dbReference type="InterPro" id="IPR016032">
    <property type="entry name" value="Sig_transdc_resp-reg_C-effctor"/>
</dbReference>
<dbReference type="Gene3D" id="1.20.5.1930">
    <property type="match status" value="1"/>
</dbReference>
<evidence type="ECO:0000256" key="2">
    <source>
        <dbReference type="ARBA" id="ARBA00023015"/>
    </source>
</evidence>
<dbReference type="InterPro" id="IPR000792">
    <property type="entry name" value="Tscrpt_reg_LuxR_C"/>
</dbReference>
<dbReference type="Pfam" id="PF00196">
    <property type="entry name" value="GerE"/>
    <property type="match status" value="1"/>
</dbReference>
<dbReference type="SMART" id="SM00387">
    <property type="entry name" value="HATPase_c"/>
    <property type="match status" value="1"/>
</dbReference>
<evidence type="ECO:0000256" key="3">
    <source>
        <dbReference type="ARBA" id="ARBA00023125"/>
    </source>
</evidence>
<dbReference type="SUPFAM" id="SSF52172">
    <property type="entry name" value="CheY-like"/>
    <property type="match status" value="1"/>
</dbReference>
<dbReference type="CDD" id="cd06170">
    <property type="entry name" value="LuxR_C_like"/>
    <property type="match status" value="1"/>
</dbReference>
<evidence type="ECO:0000313" key="9">
    <source>
        <dbReference type="EMBL" id="PUA37899.1"/>
    </source>
</evidence>
<feature type="modified residue" description="4-aspartylphosphate" evidence="5">
    <location>
        <position position="440"/>
    </location>
</feature>
<feature type="transmembrane region" description="Helical" evidence="6">
    <location>
        <begin position="38"/>
        <end position="58"/>
    </location>
</feature>
<dbReference type="InterPro" id="IPR058245">
    <property type="entry name" value="NreC/VraR/RcsB-like_REC"/>
</dbReference>
<evidence type="ECO:0000256" key="6">
    <source>
        <dbReference type="SAM" id="Phobius"/>
    </source>
</evidence>
<dbReference type="GO" id="GO:0006355">
    <property type="term" value="P:regulation of DNA-templated transcription"/>
    <property type="evidence" value="ECO:0007669"/>
    <property type="project" value="InterPro"/>
</dbReference>
<evidence type="ECO:0000259" key="7">
    <source>
        <dbReference type="PROSITE" id="PS50043"/>
    </source>
</evidence>
<evidence type="ECO:0000256" key="5">
    <source>
        <dbReference type="PROSITE-ProRule" id="PRU00169"/>
    </source>
</evidence>
<dbReference type="PROSITE" id="PS50043">
    <property type="entry name" value="HTH_LUXR_2"/>
    <property type="match status" value="1"/>
</dbReference>
<keyword evidence="6" id="KW-0472">Membrane</keyword>
<accession>A0A2T6G148</accession>